<evidence type="ECO:0000256" key="1">
    <source>
        <dbReference type="SAM" id="MobiDB-lite"/>
    </source>
</evidence>
<evidence type="ECO:0000313" key="2">
    <source>
        <dbReference type="EMBL" id="WEK32765.1"/>
    </source>
</evidence>
<dbReference type="Proteomes" id="UP001216329">
    <property type="component" value="Chromosome"/>
</dbReference>
<protein>
    <submittedName>
        <fullName evidence="2">Uncharacterized protein</fullName>
    </submittedName>
</protein>
<dbReference type="EMBL" id="CP119325">
    <property type="protein sequence ID" value="WEK32765.1"/>
    <property type="molecule type" value="Genomic_DNA"/>
</dbReference>
<accession>A0AAJ6BCP6</accession>
<evidence type="ECO:0000313" key="3">
    <source>
        <dbReference type="Proteomes" id="UP001216329"/>
    </source>
</evidence>
<proteinExistence type="predicted"/>
<feature type="region of interest" description="Disordered" evidence="1">
    <location>
        <begin position="1"/>
        <end position="20"/>
    </location>
</feature>
<reference evidence="2" key="1">
    <citation type="submission" date="2023-03" db="EMBL/GenBank/DDBJ databases">
        <title>Andean soil-derived lignocellulolytic bacterial consortium as a source of novel taxa and putative plastic-active enzymes.</title>
        <authorList>
            <person name="Diaz-Garcia L."/>
            <person name="Chuvochina M."/>
            <person name="Feuerriegel G."/>
            <person name="Bunk B."/>
            <person name="Sproer C."/>
            <person name="Streit W.R."/>
            <person name="Rodriguez L.M."/>
            <person name="Overmann J."/>
            <person name="Jimenez D.J."/>
        </authorList>
    </citation>
    <scope>NUCLEOTIDE SEQUENCE</scope>
    <source>
        <strain evidence="2">MAG 876</strain>
    </source>
</reference>
<sequence length="60" mass="6360">MGNIKLAKPSSGESTRALSLGGQQIRKPGIKLARKFDWLALILLTGQGMKPGTYVHGPGN</sequence>
<gene>
    <name evidence="2" type="ORF">P0Y58_11405</name>
</gene>
<organism evidence="2 3">
    <name type="scientific">Candidatus Pseudomonas phytovorans</name>
    <dbReference type="NCBI Taxonomy" id="3121377"/>
    <lineage>
        <taxon>Bacteria</taxon>
        <taxon>Pseudomonadati</taxon>
        <taxon>Pseudomonadota</taxon>
        <taxon>Gammaproteobacteria</taxon>
        <taxon>Pseudomonadales</taxon>
        <taxon>Pseudomonadaceae</taxon>
        <taxon>Pseudomonas</taxon>
    </lineage>
</organism>
<dbReference type="AlphaFoldDB" id="A0AAJ6BCP6"/>
<name>A0AAJ6BCP6_9PSED</name>